<keyword evidence="3" id="KW-0998">Cell outer membrane</keyword>
<dbReference type="RefSeq" id="WP_249904968.1">
    <property type="nucleotide sequence ID" value="NZ_JAMGBA010000003.1"/>
</dbReference>
<feature type="compositionally biased region" description="Polar residues" evidence="5">
    <location>
        <begin position="26"/>
        <end position="36"/>
    </location>
</feature>
<dbReference type="EMBL" id="JAMGBA010000003">
    <property type="protein sequence ID" value="MCL6699511.1"/>
    <property type="molecule type" value="Genomic_DNA"/>
</dbReference>
<evidence type="ECO:0000256" key="5">
    <source>
        <dbReference type="SAM" id="MobiDB-lite"/>
    </source>
</evidence>
<organism evidence="9 10">
    <name type="scientific">Sphingomonas caseinilyticus</name>
    <dbReference type="NCBI Taxonomy" id="2908205"/>
    <lineage>
        <taxon>Bacteria</taxon>
        <taxon>Pseudomonadati</taxon>
        <taxon>Pseudomonadota</taxon>
        <taxon>Alphaproteobacteria</taxon>
        <taxon>Sphingomonadales</taxon>
        <taxon>Sphingomonadaceae</taxon>
        <taxon>Sphingomonas</taxon>
    </lineage>
</organism>
<protein>
    <submittedName>
        <fullName evidence="9">TonB-dependent receptor</fullName>
    </submittedName>
</protein>
<gene>
    <name evidence="9" type="ORF">LZ496_12040</name>
</gene>
<dbReference type="InterPro" id="IPR037066">
    <property type="entry name" value="Plug_dom_sf"/>
</dbReference>
<keyword evidence="2 4" id="KW-0472">Membrane</keyword>
<evidence type="ECO:0000256" key="3">
    <source>
        <dbReference type="ARBA" id="ARBA00023237"/>
    </source>
</evidence>
<comment type="caution">
    <text evidence="9">The sequence shown here is derived from an EMBL/GenBank/DDBJ whole genome shotgun (WGS) entry which is preliminary data.</text>
</comment>
<accession>A0ABT0RXG8</accession>
<evidence type="ECO:0000313" key="10">
    <source>
        <dbReference type="Proteomes" id="UP001203410"/>
    </source>
</evidence>
<feature type="region of interest" description="Disordered" evidence="5">
    <location>
        <begin position="26"/>
        <end position="66"/>
    </location>
</feature>
<evidence type="ECO:0000259" key="8">
    <source>
        <dbReference type="Pfam" id="PF07715"/>
    </source>
</evidence>
<feature type="domain" description="TonB-dependent receptor-like beta-barrel" evidence="7">
    <location>
        <begin position="365"/>
        <end position="783"/>
    </location>
</feature>
<dbReference type="PANTHER" id="PTHR40980">
    <property type="entry name" value="PLUG DOMAIN-CONTAINING PROTEIN"/>
    <property type="match status" value="1"/>
</dbReference>
<dbReference type="Pfam" id="PF00593">
    <property type="entry name" value="TonB_dep_Rec_b-barrel"/>
    <property type="match status" value="1"/>
</dbReference>
<feature type="chain" id="PRO_5046353074" evidence="6">
    <location>
        <begin position="26"/>
        <end position="834"/>
    </location>
</feature>
<dbReference type="Pfam" id="PF07715">
    <property type="entry name" value="Plug"/>
    <property type="match status" value="1"/>
</dbReference>
<proteinExistence type="inferred from homology"/>
<feature type="signal peptide" evidence="6">
    <location>
        <begin position="1"/>
        <end position="25"/>
    </location>
</feature>
<evidence type="ECO:0000256" key="2">
    <source>
        <dbReference type="ARBA" id="ARBA00023136"/>
    </source>
</evidence>
<dbReference type="Gene3D" id="2.40.170.20">
    <property type="entry name" value="TonB-dependent receptor, beta-barrel domain"/>
    <property type="match status" value="1"/>
</dbReference>
<dbReference type="InterPro" id="IPR012910">
    <property type="entry name" value="Plug_dom"/>
</dbReference>
<evidence type="ECO:0000259" key="7">
    <source>
        <dbReference type="Pfam" id="PF00593"/>
    </source>
</evidence>
<reference evidence="9 10" key="1">
    <citation type="submission" date="2022-05" db="EMBL/GenBank/DDBJ databases">
        <authorList>
            <person name="Jo J.-H."/>
            <person name="Im W.-T."/>
        </authorList>
    </citation>
    <scope>NUCLEOTIDE SEQUENCE [LARGE SCALE GENOMIC DNA]</scope>
    <source>
        <strain evidence="9 10">NSE70-1</strain>
    </source>
</reference>
<evidence type="ECO:0000256" key="1">
    <source>
        <dbReference type="ARBA" id="ARBA00004442"/>
    </source>
</evidence>
<keyword evidence="10" id="KW-1185">Reference proteome</keyword>
<evidence type="ECO:0000256" key="4">
    <source>
        <dbReference type="RuleBase" id="RU003357"/>
    </source>
</evidence>
<keyword evidence="4" id="KW-0798">TonB box</keyword>
<comment type="similarity">
    <text evidence="4">Belongs to the TonB-dependent receptor family.</text>
</comment>
<name>A0ABT0RXG8_9SPHN</name>
<dbReference type="SUPFAM" id="SSF56935">
    <property type="entry name" value="Porins"/>
    <property type="match status" value="1"/>
</dbReference>
<sequence length="834" mass="92907">MMRKLQTLQVLLFSTAFLAAQTAMAQQAPEQSSTPDQEPAAETAAEGDAKVEGQPAVPTSEGLETTDDRSLSDIVVVGSRIYRNRTDTIAPELTFGQEFFQKFEPTSVGDSLKRVPGVAFGSDIGEYDAPALRGLGAGFTQILVNGRPIPGGGNDRSVFVDRIPAEIIDRIEIIRSPTADLDSQGIGGTINIILKDGASLPPGIITRAALLYYPDDNTIKGSGAVSWSGRNAAETVAWSLTVDAQQRYNPKLTREEVFDDNSPGFEDSENGLDLFKPFDRDGSVAVERTEELDTRRSFDLSLNGDITFVLGEQSKLRFDGFLIRTRRTDTEQTLGLERPENDDEDPVFDEGWEIDATEVAKEPWRQLNFGLSGLYETKWGNGMSAEAQLRYSQFDEESSNNTYEIDDDPFDLDTLDAEDLELTDDAELFEIDALDVNDKEFSGDAAIKKDWGNWSLKGGIAGKIKRRTFGQTIGEDLNDDEDASIVESRFKYNESRLDGFALAEFKFGGGAKLQTGVRAEYTKSKQKIRQDLTEADEEKASANEFHLNPSIHFQIPFGNGPQFRASLAKTVRRPNVDQVVPFRLTDDPEDNDVTIGNPDLKFETSWGVDIGLEQRLPRGVVGLNFFYRKVRDLISLVNTGVPVFPDEDPDSDEGRARIYSFDNVGNGKVYGLEFDLSAPLDFIGMPNTGLFANYTRIWSERTEPNTGQEVRFDGQPKYVYNFGLTQEIPSWGMSAGFSFRKQGQATSTFFGEEEFQKYEGNLEAYVEKRFGSNFVMRLSANNLLDARSLQWEKNYDGDTGLEIIENQQNGDVDNFEVEHEETSPQVMLTARLVF</sequence>
<keyword evidence="6" id="KW-0732">Signal</keyword>
<dbReference type="Gene3D" id="2.170.130.10">
    <property type="entry name" value="TonB-dependent receptor, plug domain"/>
    <property type="match status" value="1"/>
</dbReference>
<evidence type="ECO:0000256" key="6">
    <source>
        <dbReference type="SAM" id="SignalP"/>
    </source>
</evidence>
<dbReference type="PANTHER" id="PTHR40980:SF4">
    <property type="entry name" value="TONB-DEPENDENT RECEPTOR-LIKE BETA-BARREL DOMAIN-CONTAINING PROTEIN"/>
    <property type="match status" value="1"/>
</dbReference>
<dbReference type="InterPro" id="IPR036942">
    <property type="entry name" value="Beta-barrel_TonB_sf"/>
</dbReference>
<evidence type="ECO:0000313" key="9">
    <source>
        <dbReference type="EMBL" id="MCL6699511.1"/>
    </source>
</evidence>
<keyword evidence="9" id="KW-0675">Receptor</keyword>
<dbReference type="Proteomes" id="UP001203410">
    <property type="component" value="Unassembled WGS sequence"/>
</dbReference>
<comment type="subcellular location">
    <subcellularLocation>
        <location evidence="1 4">Cell outer membrane</location>
    </subcellularLocation>
</comment>
<dbReference type="InterPro" id="IPR000531">
    <property type="entry name" value="Beta-barrel_TonB"/>
</dbReference>
<feature type="domain" description="TonB-dependent receptor plug" evidence="8">
    <location>
        <begin position="93"/>
        <end position="189"/>
    </location>
</feature>